<dbReference type="EMBL" id="JAGFBR010000001">
    <property type="protein sequence ID" value="KAH0471132.1"/>
    <property type="molecule type" value="Genomic_DNA"/>
</dbReference>
<gene>
    <name evidence="4" type="ORF">IEQ34_000855</name>
</gene>
<evidence type="ECO:0000259" key="3">
    <source>
        <dbReference type="Pfam" id="PF04783"/>
    </source>
</evidence>
<feature type="compositionally biased region" description="Acidic residues" evidence="1">
    <location>
        <begin position="136"/>
        <end position="148"/>
    </location>
</feature>
<evidence type="ECO:0000313" key="5">
    <source>
        <dbReference type="Proteomes" id="UP000775213"/>
    </source>
</evidence>
<dbReference type="PANTHER" id="PTHR21450">
    <property type="entry name" value="PROTEIN ALTERED PHOSPHATE STARVATION RESPONSE 1"/>
    <property type="match status" value="1"/>
</dbReference>
<name>A0AAV7HQT4_DENCH</name>
<feature type="compositionally biased region" description="Low complexity" evidence="1">
    <location>
        <begin position="69"/>
        <end position="87"/>
    </location>
</feature>
<feature type="compositionally biased region" description="Pro residues" evidence="1">
    <location>
        <begin position="171"/>
        <end position="197"/>
    </location>
</feature>
<reference evidence="4 5" key="1">
    <citation type="journal article" date="2021" name="Hortic Res">
        <title>Chromosome-scale assembly of the Dendrobium chrysotoxum genome enhances the understanding of orchid evolution.</title>
        <authorList>
            <person name="Zhang Y."/>
            <person name="Zhang G.Q."/>
            <person name="Zhang D."/>
            <person name="Liu X.D."/>
            <person name="Xu X.Y."/>
            <person name="Sun W.H."/>
            <person name="Yu X."/>
            <person name="Zhu X."/>
            <person name="Wang Z.W."/>
            <person name="Zhao X."/>
            <person name="Zhong W.Y."/>
            <person name="Chen H."/>
            <person name="Yin W.L."/>
            <person name="Huang T."/>
            <person name="Niu S.C."/>
            <person name="Liu Z.J."/>
        </authorList>
    </citation>
    <scope>NUCLEOTIDE SEQUENCE [LARGE SCALE GENOMIC DNA]</scope>
    <source>
        <strain evidence="4">Lindl</strain>
    </source>
</reference>
<evidence type="ECO:0000256" key="1">
    <source>
        <dbReference type="SAM" id="MobiDB-lite"/>
    </source>
</evidence>
<feature type="domain" description="DUF632" evidence="2">
    <location>
        <begin position="298"/>
        <end position="603"/>
    </location>
</feature>
<comment type="caution">
    <text evidence="4">The sequence shown here is derived from an EMBL/GenBank/DDBJ whole genome shotgun (WGS) entry which is preliminary data.</text>
</comment>
<sequence>MGCAQSRIDNEEAVSRCKERRQFMKDAVAARNAFAAAHSAYVVALKNTGAALSDFGQGEAPDTVVSATSVAGIGPSPSSGVPPASSITGVPPPMENLPPPPPPPLPEFSPSPLQRSASMPVLPKKYAGKSRTDDAIREEDDDEIDEDFHEDHGGNGSGGAAPEGATSVPTSPVPSPPPPPLPSRANPSPSPPPPPMPDSGGMGSWDYFFSMDHNMSMPGPSLSQAEEIRPEPEDAAVGVDLGEEPPVTPEKVVIEPPVPVKLGKKKHGGVVHHQHAASTSAVETKKGKLVAAASNVSLLQVLMDLDEHFLRASESAHEVSKMLEATRMHYHSNFADNRGHIDHSARVMRVITWNRSFKGMPYANDGRDDFDNDEWETHATVLDKMLAWEKKLYDEVKAGELMKIEYQRKVSLLNKQKKRGANPETIEKTKAAVSHLHTRYIVDMQSMDSTVSEIQHLRDDQLYPRLVDLVDGMGKMWEAMFFHHDSQLKVVIDLRVIDISNTPKETSEHHYGRTVQLYEVAKEWQSQFQKIVSHQKEYIQALNSWLKLNLIPIESSLKEKVSSPPRVHHPPIQALLYAWNDMLEKLPDDLAKSAISSFSAVINTIILMQQEELKLKDKCEETQREYTRKLRAFEDWHHKYSQRRAAASVEGDIENTEMANTKDPVTERKFLVDSLKTKLDDDVEAYQKACKQVREKTLGSLKTHLPELFRAMSDFSMTSSDMYKKLKAISQVQNPEPTS</sequence>
<protein>
    <submittedName>
        <fullName evidence="4">Uncharacterized protein</fullName>
    </submittedName>
</protein>
<dbReference type="InterPro" id="IPR006867">
    <property type="entry name" value="DUF632"/>
</dbReference>
<proteinExistence type="predicted"/>
<evidence type="ECO:0000259" key="2">
    <source>
        <dbReference type="Pfam" id="PF04782"/>
    </source>
</evidence>
<dbReference type="Pfam" id="PF04782">
    <property type="entry name" value="DUF632"/>
    <property type="match status" value="1"/>
</dbReference>
<dbReference type="PANTHER" id="PTHR21450:SF7">
    <property type="entry name" value="DNA LIGASE (DUF630 AND DUF632)"/>
    <property type="match status" value="1"/>
</dbReference>
<feature type="region of interest" description="Disordered" evidence="1">
    <location>
        <begin position="68"/>
        <end position="207"/>
    </location>
</feature>
<dbReference type="Proteomes" id="UP000775213">
    <property type="component" value="Unassembled WGS sequence"/>
</dbReference>
<organism evidence="4 5">
    <name type="scientific">Dendrobium chrysotoxum</name>
    <name type="common">Orchid</name>
    <dbReference type="NCBI Taxonomy" id="161865"/>
    <lineage>
        <taxon>Eukaryota</taxon>
        <taxon>Viridiplantae</taxon>
        <taxon>Streptophyta</taxon>
        <taxon>Embryophyta</taxon>
        <taxon>Tracheophyta</taxon>
        <taxon>Spermatophyta</taxon>
        <taxon>Magnoliopsida</taxon>
        <taxon>Liliopsida</taxon>
        <taxon>Asparagales</taxon>
        <taxon>Orchidaceae</taxon>
        <taxon>Epidendroideae</taxon>
        <taxon>Malaxideae</taxon>
        <taxon>Dendrobiinae</taxon>
        <taxon>Dendrobium</taxon>
    </lineage>
</organism>
<accession>A0AAV7HQT4</accession>
<evidence type="ECO:0000313" key="4">
    <source>
        <dbReference type="EMBL" id="KAH0471132.1"/>
    </source>
</evidence>
<feature type="compositionally biased region" description="Pro residues" evidence="1">
    <location>
        <begin position="90"/>
        <end position="109"/>
    </location>
</feature>
<keyword evidence="5" id="KW-1185">Reference proteome</keyword>
<dbReference type="InterPro" id="IPR006868">
    <property type="entry name" value="DUF630"/>
</dbReference>
<dbReference type="Pfam" id="PF04783">
    <property type="entry name" value="DUF630"/>
    <property type="match status" value="1"/>
</dbReference>
<feature type="domain" description="DUF630" evidence="3">
    <location>
        <begin position="1"/>
        <end position="59"/>
    </location>
</feature>
<dbReference type="AlphaFoldDB" id="A0AAV7HQT4"/>